<dbReference type="AlphaFoldDB" id="A0A2H5XC95"/>
<dbReference type="Proteomes" id="UP000236173">
    <property type="component" value="Unassembled WGS sequence"/>
</dbReference>
<dbReference type="Gene3D" id="3.40.50.720">
    <property type="entry name" value="NAD(P)-binding Rossmann-like Domain"/>
    <property type="match status" value="1"/>
</dbReference>
<dbReference type="GO" id="GO:0008483">
    <property type="term" value="F:transaminase activity"/>
    <property type="evidence" value="ECO:0007669"/>
    <property type="project" value="UniProtKB-KW"/>
</dbReference>
<organism evidence="2 3">
    <name type="scientific">Candidatus Fervidibacter japonicus</name>
    <dbReference type="NCBI Taxonomy" id="2035412"/>
    <lineage>
        <taxon>Bacteria</taxon>
        <taxon>Candidatus Fervidibacterota</taxon>
        <taxon>Candidatus Fervidibacter</taxon>
    </lineage>
</organism>
<evidence type="ECO:0000259" key="1">
    <source>
        <dbReference type="Pfam" id="PF01488"/>
    </source>
</evidence>
<reference evidence="3" key="1">
    <citation type="submission" date="2017-09" db="EMBL/GenBank/DDBJ databases">
        <title>Metaegenomics of thermophilic ammonia-oxidizing enrichment culture.</title>
        <authorList>
            <person name="Kato S."/>
            <person name="Suzuki K."/>
        </authorList>
    </citation>
    <scope>NUCLEOTIDE SEQUENCE [LARGE SCALE GENOMIC DNA]</scope>
</reference>
<keyword evidence="2" id="KW-0032">Aminotransferase</keyword>
<dbReference type="Pfam" id="PF01488">
    <property type="entry name" value="Shikimate_DH"/>
    <property type="match status" value="1"/>
</dbReference>
<dbReference type="EMBL" id="BEHT01000016">
    <property type="protein sequence ID" value="GBC98820.1"/>
    <property type="molecule type" value="Genomic_DNA"/>
</dbReference>
<sequence>MGVYRFAFLVHPLDVKRDVARKYPIAQWLPESWVEALLRCMRVKVLGKITGVRSLTGATTEGWLLGVPMTAQMMRADERRALALLKDACRLAADLGAHIVGLGAYTAIVGNNGMELQEQSPLPVTTGNSYTTWTAVEATKLAAEAMGIEWERATAAVVGATGSIGRACAHFLACGAKGQGVTLPPVARVTLVGRDRERLEALRAALSPQADTATRATTDIADGLRDADIVITVTSAMDAVIEPDHLKPGCVVCDVARPRDVSERVKRERDDVLVIDGGVVRVPGAPCWEFSIGLPSDRTLACVAETMLLALEGRLEPFTLGREIPIERVVTIAEMAARHGFVVDGLRSFERVLDADAIARIRQRVKVVAER</sequence>
<name>A0A2H5XC95_9BACT</name>
<comment type="caution">
    <text evidence="2">The sequence shown here is derived from an EMBL/GenBank/DDBJ whole genome shotgun (WGS) entry which is preliminary data.</text>
</comment>
<feature type="domain" description="Quinate/shikimate 5-dehydrogenase/glutamyl-tRNA reductase" evidence="1">
    <location>
        <begin position="141"/>
        <end position="268"/>
    </location>
</feature>
<dbReference type="SUPFAM" id="SSF51735">
    <property type="entry name" value="NAD(P)-binding Rossmann-fold domains"/>
    <property type="match status" value="1"/>
</dbReference>
<protein>
    <submittedName>
        <fullName evidence="2">Aminotransferase PigE</fullName>
        <ecNumber evidence="2">2.6.1.-</ecNumber>
    </submittedName>
</protein>
<gene>
    <name evidence="2" type="primary">pigE</name>
    <name evidence="2" type="ORF">HRbin17_01335</name>
</gene>
<keyword evidence="2" id="KW-0808">Transferase</keyword>
<dbReference type="EC" id="2.6.1.-" evidence="2"/>
<evidence type="ECO:0000313" key="2">
    <source>
        <dbReference type="EMBL" id="GBC98820.1"/>
    </source>
</evidence>
<proteinExistence type="predicted"/>
<dbReference type="InterPro" id="IPR036291">
    <property type="entry name" value="NAD(P)-bd_dom_sf"/>
</dbReference>
<dbReference type="InterPro" id="IPR006151">
    <property type="entry name" value="Shikm_DH/Glu-tRNA_Rdtase"/>
</dbReference>
<evidence type="ECO:0000313" key="3">
    <source>
        <dbReference type="Proteomes" id="UP000236173"/>
    </source>
</evidence>
<accession>A0A2H5XC95</accession>